<dbReference type="Proteomes" id="UP000027195">
    <property type="component" value="Unassembled WGS sequence"/>
</dbReference>
<evidence type="ECO:0000256" key="1">
    <source>
        <dbReference type="SAM" id="SignalP"/>
    </source>
</evidence>
<dbReference type="HOGENOM" id="CLU_2333366_0_0_1"/>
<proteinExistence type="predicted"/>
<protein>
    <submittedName>
        <fullName evidence="2">Uncharacterized protein</fullName>
    </submittedName>
</protein>
<name>A0A067MM81_BOTB1</name>
<evidence type="ECO:0000313" key="3">
    <source>
        <dbReference type="Proteomes" id="UP000027195"/>
    </source>
</evidence>
<organism evidence="2 3">
    <name type="scientific">Botryobasidium botryosum (strain FD-172 SS1)</name>
    <dbReference type="NCBI Taxonomy" id="930990"/>
    <lineage>
        <taxon>Eukaryota</taxon>
        <taxon>Fungi</taxon>
        <taxon>Dikarya</taxon>
        <taxon>Basidiomycota</taxon>
        <taxon>Agaricomycotina</taxon>
        <taxon>Agaricomycetes</taxon>
        <taxon>Cantharellales</taxon>
        <taxon>Botryobasidiaceae</taxon>
        <taxon>Botryobasidium</taxon>
    </lineage>
</organism>
<feature type="signal peptide" evidence="1">
    <location>
        <begin position="1"/>
        <end position="26"/>
    </location>
</feature>
<evidence type="ECO:0000313" key="2">
    <source>
        <dbReference type="EMBL" id="KDQ12701.1"/>
    </source>
</evidence>
<feature type="chain" id="PRO_5001645728" evidence="1">
    <location>
        <begin position="27"/>
        <end position="98"/>
    </location>
</feature>
<dbReference type="AlphaFoldDB" id="A0A067MM81"/>
<sequence length="98" mass="11148">MPVSSFSRCNLLFSFLISHFSSPAATHIPPYTLLYLCLFYCSYFCFDNVSPTYLLHPLLIPHHLLSSSFSLSSTLLSQHHFLLYSRFVSCCSLTYGVP</sequence>
<keyword evidence="1" id="KW-0732">Signal</keyword>
<dbReference type="EMBL" id="KL198048">
    <property type="protein sequence ID" value="KDQ12701.1"/>
    <property type="molecule type" value="Genomic_DNA"/>
</dbReference>
<keyword evidence="3" id="KW-1185">Reference proteome</keyword>
<gene>
    <name evidence="2" type="ORF">BOTBODRAFT_407928</name>
</gene>
<reference evidence="3" key="1">
    <citation type="journal article" date="2014" name="Proc. Natl. Acad. Sci. U.S.A.">
        <title>Extensive sampling of basidiomycete genomes demonstrates inadequacy of the white-rot/brown-rot paradigm for wood decay fungi.</title>
        <authorList>
            <person name="Riley R."/>
            <person name="Salamov A.A."/>
            <person name="Brown D.W."/>
            <person name="Nagy L.G."/>
            <person name="Floudas D."/>
            <person name="Held B.W."/>
            <person name="Levasseur A."/>
            <person name="Lombard V."/>
            <person name="Morin E."/>
            <person name="Otillar R."/>
            <person name="Lindquist E.A."/>
            <person name="Sun H."/>
            <person name="LaButti K.M."/>
            <person name="Schmutz J."/>
            <person name="Jabbour D."/>
            <person name="Luo H."/>
            <person name="Baker S.E."/>
            <person name="Pisabarro A.G."/>
            <person name="Walton J.D."/>
            <person name="Blanchette R.A."/>
            <person name="Henrissat B."/>
            <person name="Martin F."/>
            <person name="Cullen D."/>
            <person name="Hibbett D.S."/>
            <person name="Grigoriev I.V."/>
        </authorList>
    </citation>
    <scope>NUCLEOTIDE SEQUENCE [LARGE SCALE GENOMIC DNA]</scope>
    <source>
        <strain evidence="3">FD-172 SS1</strain>
    </source>
</reference>
<dbReference type="InParanoid" id="A0A067MM81"/>
<accession>A0A067MM81</accession>